<evidence type="ECO:0000313" key="2">
    <source>
        <dbReference type="EMBL" id="KZT71828.1"/>
    </source>
</evidence>
<protein>
    <submittedName>
        <fullName evidence="2">Uncharacterized protein</fullName>
    </submittedName>
</protein>
<proteinExistence type="predicted"/>
<dbReference type="EMBL" id="KV429044">
    <property type="protein sequence ID" value="KZT71828.1"/>
    <property type="molecule type" value="Genomic_DNA"/>
</dbReference>
<evidence type="ECO:0000313" key="3">
    <source>
        <dbReference type="Proteomes" id="UP000076727"/>
    </source>
</evidence>
<keyword evidence="3" id="KW-1185">Reference proteome</keyword>
<feature type="region of interest" description="Disordered" evidence="1">
    <location>
        <begin position="1"/>
        <end position="36"/>
    </location>
</feature>
<accession>A0A165SDA3</accession>
<dbReference type="AlphaFoldDB" id="A0A165SDA3"/>
<sequence>MRTRTPYADHCSGNTGSRPQDFGRRSPCSGFASRHPARNWWRPASAERRARELETNPRAPKAPTVPRIREVPRTCSYDLRYIIPSLSLVFLERLSRASIFLHERLCVFCMPSGGCLSLFYCTTVPPSVCVDSALACLHNYGVISVCMWYVCTECRLISLVQMRWSGRDRLFVLIAVP</sequence>
<gene>
    <name evidence="2" type="ORF">DAEQUDRAFT_98712</name>
</gene>
<name>A0A165SDA3_9APHY</name>
<reference evidence="2 3" key="1">
    <citation type="journal article" date="2016" name="Mol. Biol. Evol.">
        <title>Comparative Genomics of Early-Diverging Mushroom-Forming Fungi Provides Insights into the Origins of Lignocellulose Decay Capabilities.</title>
        <authorList>
            <person name="Nagy L.G."/>
            <person name="Riley R."/>
            <person name="Tritt A."/>
            <person name="Adam C."/>
            <person name="Daum C."/>
            <person name="Floudas D."/>
            <person name="Sun H."/>
            <person name="Yadav J.S."/>
            <person name="Pangilinan J."/>
            <person name="Larsson K.H."/>
            <person name="Matsuura K."/>
            <person name="Barry K."/>
            <person name="Labutti K."/>
            <person name="Kuo R."/>
            <person name="Ohm R.A."/>
            <person name="Bhattacharya S.S."/>
            <person name="Shirouzu T."/>
            <person name="Yoshinaga Y."/>
            <person name="Martin F.M."/>
            <person name="Grigoriev I.V."/>
            <person name="Hibbett D.S."/>
        </authorList>
    </citation>
    <scope>NUCLEOTIDE SEQUENCE [LARGE SCALE GENOMIC DNA]</scope>
    <source>
        <strain evidence="2 3">L-15889</strain>
    </source>
</reference>
<dbReference type="Proteomes" id="UP000076727">
    <property type="component" value="Unassembled WGS sequence"/>
</dbReference>
<evidence type="ECO:0000256" key="1">
    <source>
        <dbReference type="SAM" id="MobiDB-lite"/>
    </source>
</evidence>
<organism evidence="2 3">
    <name type="scientific">Daedalea quercina L-15889</name>
    <dbReference type="NCBI Taxonomy" id="1314783"/>
    <lineage>
        <taxon>Eukaryota</taxon>
        <taxon>Fungi</taxon>
        <taxon>Dikarya</taxon>
        <taxon>Basidiomycota</taxon>
        <taxon>Agaricomycotina</taxon>
        <taxon>Agaricomycetes</taxon>
        <taxon>Polyporales</taxon>
        <taxon>Fomitopsis</taxon>
    </lineage>
</organism>